<keyword evidence="4" id="KW-1185">Reference proteome</keyword>
<dbReference type="Proteomes" id="UP000271548">
    <property type="component" value="Unassembled WGS sequence"/>
</dbReference>
<reference evidence="3 4" key="1">
    <citation type="submission" date="2018-09" db="EMBL/GenBank/DDBJ databases">
        <title>Micromonospora sp. nov. MS1-9, isolated from a root of Musa sp.</title>
        <authorList>
            <person name="Kuncharoen N."/>
            <person name="Kudo T."/>
            <person name="Ohkuma M."/>
            <person name="Yuki M."/>
            <person name="Tanasupawat S."/>
        </authorList>
    </citation>
    <scope>NUCLEOTIDE SEQUENCE [LARGE SCALE GENOMIC DNA]</scope>
    <source>
        <strain evidence="3 4">NGC1-4</strain>
    </source>
</reference>
<feature type="transmembrane region" description="Helical" evidence="2">
    <location>
        <begin position="34"/>
        <end position="51"/>
    </location>
</feature>
<comment type="caution">
    <text evidence="3">The sequence shown here is derived from an EMBL/GenBank/DDBJ whole genome shotgun (WGS) entry which is preliminary data.</text>
</comment>
<protein>
    <submittedName>
        <fullName evidence="3">Uncharacterized protein</fullName>
    </submittedName>
</protein>
<gene>
    <name evidence="3" type="ORF">D7147_09815</name>
</gene>
<evidence type="ECO:0000256" key="2">
    <source>
        <dbReference type="SAM" id="Phobius"/>
    </source>
</evidence>
<name>A0ABX9RBW3_9ACTN</name>
<keyword evidence="2" id="KW-0472">Membrane</keyword>
<organism evidence="3 4">
    <name type="scientific">Micromonospora musae</name>
    <dbReference type="NCBI Taxonomy" id="1894970"/>
    <lineage>
        <taxon>Bacteria</taxon>
        <taxon>Bacillati</taxon>
        <taxon>Actinomycetota</taxon>
        <taxon>Actinomycetes</taxon>
        <taxon>Micromonosporales</taxon>
        <taxon>Micromonosporaceae</taxon>
        <taxon>Micromonospora</taxon>
    </lineage>
</organism>
<accession>A0ABX9RBW3</accession>
<proteinExistence type="predicted"/>
<keyword evidence="2" id="KW-0812">Transmembrane</keyword>
<sequence>MTEEMQNRALTAALADAAAIRSTIERKANHNQNVIGLHLTVVAALAGFILVERADLRLLLLLPLLSTALGLNVVSQYRDIRIAGEYIEQVLGPAIARYTGNARVFGWESFYWKRKHDGHFAQALAMGLIFPGVSTVALAITLPAVRKPADVIAWSLGAGLLLLLLAAWSYRLREMVRARRGRSTQEHPPVAEPMVAQPTESDPATPAGHR</sequence>
<evidence type="ECO:0000313" key="3">
    <source>
        <dbReference type="EMBL" id="RKN21085.1"/>
    </source>
</evidence>
<feature type="transmembrane region" description="Helical" evidence="2">
    <location>
        <begin position="151"/>
        <end position="170"/>
    </location>
</feature>
<dbReference type="RefSeq" id="WP_120675936.1">
    <property type="nucleotide sequence ID" value="NZ_RAZS01000003.1"/>
</dbReference>
<evidence type="ECO:0000313" key="4">
    <source>
        <dbReference type="Proteomes" id="UP000271548"/>
    </source>
</evidence>
<evidence type="ECO:0000256" key="1">
    <source>
        <dbReference type="SAM" id="MobiDB-lite"/>
    </source>
</evidence>
<keyword evidence="2" id="KW-1133">Transmembrane helix</keyword>
<feature type="transmembrane region" description="Helical" evidence="2">
    <location>
        <begin position="57"/>
        <end position="74"/>
    </location>
</feature>
<feature type="region of interest" description="Disordered" evidence="1">
    <location>
        <begin position="181"/>
        <end position="210"/>
    </location>
</feature>
<dbReference type="EMBL" id="RAZS01000003">
    <property type="protein sequence ID" value="RKN21085.1"/>
    <property type="molecule type" value="Genomic_DNA"/>
</dbReference>
<feature type="transmembrane region" description="Helical" evidence="2">
    <location>
        <begin position="123"/>
        <end position="145"/>
    </location>
</feature>